<dbReference type="Proteomes" id="UP000000724">
    <property type="component" value="Contig Pc00c22"/>
</dbReference>
<dbReference type="OMA" id="ERCYRRI"/>
<dbReference type="KEGG" id="pcs:N7525_004383"/>
<gene>
    <name evidence="1" type="ORF">Pc22g19780</name>
    <name evidence="1" type="ORF">PCH_Pc22g19780</name>
</gene>
<organism evidence="1 2">
    <name type="scientific">Penicillium rubens (strain ATCC 28089 / DSM 1075 / NRRL 1951 / Wisconsin 54-1255)</name>
    <name type="common">Penicillium chrysogenum</name>
    <dbReference type="NCBI Taxonomy" id="500485"/>
    <lineage>
        <taxon>Eukaryota</taxon>
        <taxon>Fungi</taxon>
        <taxon>Dikarya</taxon>
        <taxon>Ascomycota</taxon>
        <taxon>Pezizomycotina</taxon>
        <taxon>Eurotiomycetes</taxon>
        <taxon>Eurotiomycetidae</taxon>
        <taxon>Eurotiales</taxon>
        <taxon>Aspergillaceae</taxon>
        <taxon>Penicillium</taxon>
        <taxon>Penicillium chrysogenum species complex</taxon>
    </lineage>
</organism>
<sequence>MPTTRQNRKPNETLPPHIALANDLLEHGEALHILESSREVYDTFKPPKQWGHRDVPIKDPAEIPEGWTSCDLDIAEDDIDGMIERCYRRIDEGILPDIWEDKLKMYQSMKQTQTDMMNSEPAGLRWEVIQRLESLEKIKKHFDEFGNDNGNTPNVIAIMAAYRSGDLVWSDDPSSVTYWAHGKMITGPQKMEMEEFLAFSQEHGPHGIWVEGMDGYKHEPLGLFQCLPPFHPI</sequence>
<dbReference type="OrthoDB" id="4326688at2759"/>
<reference evidence="1 2" key="1">
    <citation type="journal article" date="2008" name="Nat. Biotechnol.">
        <title>Genome sequencing and analysis of the filamentous fungus Penicillium chrysogenum.</title>
        <authorList>
            <person name="van den Berg M.A."/>
            <person name="Albang R."/>
            <person name="Albermann K."/>
            <person name="Badger J.H."/>
            <person name="Daran J.-M."/>
            <person name="Driessen A.J.M."/>
            <person name="Garcia-Estrada C."/>
            <person name="Fedorova N.D."/>
            <person name="Harris D.M."/>
            <person name="Heijne W.H.M."/>
            <person name="Joardar V.S."/>
            <person name="Kiel J.A.K.W."/>
            <person name="Kovalchuk A."/>
            <person name="Martin J.F."/>
            <person name="Nierman W.C."/>
            <person name="Nijland J.G."/>
            <person name="Pronk J.T."/>
            <person name="Roubos J.A."/>
            <person name="van der Klei I.J."/>
            <person name="van Peij N.N.M.E."/>
            <person name="Veenhuis M."/>
            <person name="von Doehren H."/>
            <person name="Wagner C."/>
            <person name="Wortman J.R."/>
            <person name="Bovenberg R.A.L."/>
        </authorList>
    </citation>
    <scope>NUCLEOTIDE SEQUENCE [LARGE SCALE GENOMIC DNA]</scope>
    <source>
        <strain evidence="2">ATCC 28089 / DSM 1075 / NRRL 1951 / Wisconsin 54-1255</strain>
    </source>
</reference>
<dbReference type="EMBL" id="AM920437">
    <property type="protein sequence ID" value="CAP99266.1"/>
    <property type="molecule type" value="Genomic_DNA"/>
</dbReference>
<accession>B6HQ20</accession>
<proteinExistence type="predicted"/>
<evidence type="ECO:0000313" key="1">
    <source>
        <dbReference type="EMBL" id="CAP99266.1"/>
    </source>
</evidence>
<protein>
    <submittedName>
        <fullName evidence="1">Uncharacterized protein</fullName>
    </submittedName>
</protein>
<dbReference type="VEuPathDB" id="FungiDB:PCH_Pc22g19780"/>
<evidence type="ECO:0000313" key="2">
    <source>
        <dbReference type="Proteomes" id="UP000000724"/>
    </source>
</evidence>
<keyword evidence="2" id="KW-1185">Reference proteome</keyword>
<dbReference type="HOGENOM" id="CLU_1190239_0_0_1"/>
<dbReference type="AlphaFoldDB" id="B6HQ20"/>
<name>B6HQ20_PENRW</name>
<dbReference type="GeneID" id="8315981"/>